<proteinExistence type="predicted"/>
<name>A0A967EXD4_9PROT</name>
<dbReference type="Gene3D" id="2.40.50.90">
    <property type="match status" value="1"/>
</dbReference>
<dbReference type="Proteomes" id="UP000761264">
    <property type="component" value="Unassembled WGS sequence"/>
</dbReference>
<protein>
    <submittedName>
        <fullName evidence="3">Thermonuclease family protein</fullName>
    </submittedName>
</protein>
<gene>
    <name evidence="3" type="ORF">HBA54_10255</name>
</gene>
<keyword evidence="1" id="KW-0732">Signal</keyword>
<feature type="domain" description="TNase-like" evidence="2">
    <location>
        <begin position="40"/>
        <end position="166"/>
    </location>
</feature>
<dbReference type="SMART" id="SM00318">
    <property type="entry name" value="SNc"/>
    <property type="match status" value="1"/>
</dbReference>
<sequence>MSIHILPAAGSNRLLWRSLLMAALTLCLAAAEAGAQKSARQVSGRGPAVIDSASLGFAGQRLSLYGLRAVAPSQTCAIGDQVWACGQEARWATQNRVGNHWVVCVERARGAGGDILAVCYLGGVGGPELNAWLVEQGWALAERDDVTDYLAQEETARAAGRGLWRGR</sequence>
<reference evidence="3" key="1">
    <citation type="submission" date="2020-03" db="EMBL/GenBank/DDBJ databases">
        <title>Genome of Pelagibius litoralis DSM 21314T.</title>
        <authorList>
            <person name="Wang G."/>
        </authorList>
    </citation>
    <scope>NUCLEOTIDE SEQUENCE</scope>
    <source>
        <strain evidence="3">DSM 21314</strain>
    </source>
</reference>
<dbReference type="RefSeq" id="WP_167224082.1">
    <property type="nucleotide sequence ID" value="NZ_JAAQPH010000006.1"/>
</dbReference>
<dbReference type="InterPro" id="IPR035437">
    <property type="entry name" value="SNase_OB-fold_sf"/>
</dbReference>
<dbReference type="SUPFAM" id="SSF50199">
    <property type="entry name" value="Staphylococcal nuclease"/>
    <property type="match status" value="1"/>
</dbReference>
<feature type="chain" id="PRO_5037721130" evidence="1">
    <location>
        <begin position="23"/>
        <end position="167"/>
    </location>
</feature>
<dbReference type="AlphaFoldDB" id="A0A967EXD4"/>
<dbReference type="EMBL" id="JAAQPH010000006">
    <property type="protein sequence ID" value="NIA68975.1"/>
    <property type="molecule type" value="Genomic_DNA"/>
</dbReference>
<evidence type="ECO:0000256" key="1">
    <source>
        <dbReference type="SAM" id="SignalP"/>
    </source>
</evidence>
<keyword evidence="4" id="KW-1185">Reference proteome</keyword>
<organism evidence="3 4">
    <name type="scientific">Pelagibius litoralis</name>
    <dbReference type="NCBI Taxonomy" id="374515"/>
    <lineage>
        <taxon>Bacteria</taxon>
        <taxon>Pseudomonadati</taxon>
        <taxon>Pseudomonadota</taxon>
        <taxon>Alphaproteobacteria</taxon>
        <taxon>Rhodospirillales</taxon>
        <taxon>Rhodovibrionaceae</taxon>
        <taxon>Pelagibius</taxon>
    </lineage>
</organism>
<dbReference type="Pfam" id="PF00565">
    <property type="entry name" value="SNase"/>
    <property type="match status" value="1"/>
</dbReference>
<accession>A0A967EXD4</accession>
<evidence type="ECO:0000313" key="4">
    <source>
        <dbReference type="Proteomes" id="UP000761264"/>
    </source>
</evidence>
<dbReference type="InterPro" id="IPR016071">
    <property type="entry name" value="Staphylococal_nuclease_OB-fold"/>
</dbReference>
<feature type="signal peptide" evidence="1">
    <location>
        <begin position="1"/>
        <end position="22"/>
    </location>
</feature>
<evidence type="ECO:0000313" key="3">
    <source>
        <dbReference type="EMBL" id="NIA68975.1"/>
    </source>
</evidence>
<comment type="caution">
    <text evidence="3">The sequence shown here is derived from an EMBL/GenBank/DDBJ whole genome shotgun (WGS) entry which is preliminary data.</text>
</comment>
<evidence type="ECO:0000259" key="2">
    <source>
        <dbReference type="SMART" id="SM00318"/>
    </source>
</evidence>